<comment type="caution">
    <text evidence="2">The sequence shown here is derived from an EMBL/GenBank/DDBJ whole genome shotgun (WGS) entry which is preliminary data.</text>
</comment>
<dbReference type="AlphaFoldDB" id="A0A0J9XKY1"/>
<evidence type="ECO:0000313" key="4">
    <source>
        <dbReference type="Proteomes" id="UP000242525"/>
    </source>
</evidence>
<dbReference type="PROSITE" id="PS51186">
    <property type="entry name" value="GNAT"/>
    <property type="match status" value="1"/>
</dbReference>
<keyword evidence="4" id="KW-1185">Reference proteome</keyword>
<dbReference type="Pfam" id="PF00583">
    <property type="entry name" value="Acetyltransf_1"/>
    <property type="match status" value="1"/>
</dbReference>
<accession>A0A0J9XKY1</accession>
<reference evidence="3" key="2">
    <citation type="journal article" date="2020" name="Front. Microbiol.">
        <title>Phenotypic and Genetic Characterization of the Cheese Ripening Yeast Geotrichum candidum.</title>
        <authorList>
            <person name="Perkins V."/>
            <person name="Vignola S."/>
            <person name="Lessard M.H."/>
            <person name="Plante P.L."/>
            <person name="Corbeil J."/>
            <person name="Dugat-Bony E."/>
            <person name="Frenette M."/>
            <person name="Labrie S."/>
        </authorList>
    </citation>
    <scope>NUCLEOTIDE SEQUENCE</scope>
    <source>
        <strain evidence="3">LMA-70</strain>
    </source>
</reference>
<name>A0A0J9XKY1_GEOCN</name>
<dbReference type="InterPro" id="IPR000182">
    <property type="entry name" value="GNAT_dom"/>
</dbReference>
<protein>
    <recommendedName>
        <fullName evidence="1">N-acetyltransferase domain-containing protein</fullName>
    </recommendedName>
</protein>
<dbReference type="Gene3D" id="3.40.630.30">
    <property type="match status" value="1"/>
</dbReference>
<evidence type="ECO:0000313" key="2">
    <source>
        <dbReference type="EMBL" id="CDO57853.1"/>
    </source>
</evidence>
<dbReference type="STRING" id="1173061.A0A0J9XKY1"/>
<dbReference type="SUPFAM" id="SSF55729">
    <property type="entry name" value="Acyl-CoA N-acyltransferases (Nat)"/>
    <property type="match status" value="1"/>
</dbReference>
<dbReference type="Proteomes" id="UP000242525">
    <property type="component" value="Unassembled WGS sequence"/>
</dbReference>
<dbReference type="PANTHER" id="PTHR43138:SF1">
    <property type="entry name" value="N-ACETYLTRANSFERASE ACA1"/>
    <property type="match status" value="1"/>
</dbReference>
<dbReference type="OrthoDB" id="10264707at2759"/>
<sequence>MPVFGSVEPNPFIRPNSVEPHLKPVEITLADSTVATVFPLYSSDLIPLTLLAHMCDEFNDEIERGQTYPIENPLTIEQFKQYWCGDFTAIALAGSIAEFEELSAKAHPVNTTATSDLLQQQLHETPEPSDVVKLIPAAADWSKIFLGTFHVLPNYPDRCAHVCNAGFLIASGSRGKRIGYELGKVYLQWAPQLGYTYSVFNLVFETNTASLKIWDSLGFERIGKVKGAARLKGFDEPVTAIIIGKDLV</sequence>
<dbReference type="InterPro" id="IPR052742">
    <property type="entry name" value="Mito_N-acetyltransferase"/>
</dbReference>
<organism evidence="2 4">
    <name type="scientific">Geotrichum candidum</name>
    <name type="common">Oospora lactis</name>
    <name type="synonym">Dipodascus geotrichum</name>
    <dbReference type="NCBI Taxonomy" id="1173061"/>
    <lineage>
        <taxon>Eukaryota</taxon>
        <taxon>Fungi</taxon>
        <taxon>Dikarya</taxon>
        <taxon>Ascomycota</taxon>
        <taxon>Saccharomycotina</taxon>
        <taxon>Dipodascomycetes</taxon>
        <taxon>Dipodascales</taxon>
        <taxon>Dipodascaceae</taxon>
        <taxon>Geotrichum</taxon>
    </lineage>
</organism>
<dbReference type="EMBL" id="CCBN010000026">
    <property type="protein sequence ID" value="CDO57853.1"/>
    <property type="molecule type" value="Genomic_DNA"/>
</dbReference>
<proteinExistence type="predicted"/>
<reference evidence="2 4" key="1">
    <citation type="submission" date="2014-03" db="EMBL/GenBank/DDBJ databases">
        <authorList>
            <person name="Casaregola S."/>
        </authorList>
    </citation>
    <scope>NUCLEOTIDE SEQUENCE [LARGE SCALE GENOMIC DNA]</scope>
    <source>
        <strain evidence="2 4">CLIB 918</strain>
    </source>
</reference>
<dbReference type="Proteomes" id="UP000750522">
    <property type="component" value="Unassembled WGS sequence"/>
</dbReference>
<reference evidence="3" key="3">
    <citation type="submission" date="2020-01" db="EMBL/GenBank/DDBJ databases">
        <authorList>
            <person name="Perkins V."/>
            <person name="Lessard M.-H."/>
            <person name="Dugat-Bony E."/>
            <person name="Frenette M."/>
            <person name="Labrie S."/>
        </authorList>
    </citation>
    <scope>NUCLEOTIDE SEQUENCE</scope>
    <source>
        <strain evidence="3">LMA-70</strain>
    </source>
</reference>
<dbReference type="PANTHER" id="PTHR43138">
    <property type="entry name" value="ACETYLTRANSFERASE, GNAT FAMILY"/>
    <property type="match status" value="1"/>
</dbReference>
<feature type="domain" description="N-acetyltransferase" evidence="1">
    <location>
        <begin position="85"/>
        <end position="248"/>
    </location>
</feature>
<dbReference type="GO" id="GO:0016747">
    <property type="term" value="F:acyltransferase activity, transferring groups other than amino-acyl groups"/>
    <property type="evidence" value="ECO:0007669"/>
    <property type="project" value="InterPro"/>
</dbReference>
<dbReference type="GO" id="GO:0005634">
    <property type="term" value="C:nucleus"/>
    <property type="evidence" value="ECO:0007669"/>
    <property type="project" value="TreeGrafter"/>
</dbReference>
<dbReference type="EMBL" id="QQZK01000001">
    <property type="protein sequence ID" value="KAF5105101.1"/>
    <property type="molecule type" value="Genomic_DNA"/>
</dbReference>
<dbReference type="InterPro" id="IPR016181">
    <property type="entry name" value="Acyl_CoA_acyltransferase"/>
</dbReference>
<evidence type="ECO:0000313" key="3">
    <source>
        <dbReference type="EMBL" id="KAF5105101.1"/>
    </source>
</evidence>
<gene>
    <name evidence="2" type="ORF">BN980_GECA26s00428g</name>
    <name evidence="3" type="ORF">DV451_000017</name>
</gene>
<evidence type="ECO:0000259" key="1">
    <source>
        <dbReference type="PROSITE" id="PS51186"/>
    </source>
</evidence>